<gene>
    <name evidence="1" type="ORF">Amon01_000572800</name>
</gene>
<dbReference type="AlphaFoldDB" id="A0A9W6Z1G8"/>
<organism evidence="1 2">
    <name type="scientific">Ambrosiozyma monospora</name>
    <name type="common">Yeast</name>
    <name type="synonym">Endomycopsis monosporus</name>
    <dbReference type="NCBI Taxonomy" id="43982"/>
    <lineage>
        <taxon>Eukaryota</taxon>
        <taxon>Fungi</taxon>
        <taxon>Dikarya</taxon>
        <taxon>Ascomycota</taxon>
        <taxon>Saccharomycotina</taxon>
        <taxon>Pichiomycetes</taxon>
        <taxon>Pichiales</taxon>
        <taxon>Pichiaceae</taxon>
        <taxon>Ambrosiozyma</taxon>
    </lineage>
</organism>
<protein>
    <submittedName>
        <fullName evidence="1">Unnamed protein product</fullName>
    </submittedName>
</protein>
<comment type="caution">
    <text evidence="1">The sequence shown here is derived from an EMBL/GenBank/DDBJ whole genome shotgun (WGS) entry which is preliminary data.</text>
</comment>
<reference evidence="1" key="1">
    <citation type="submission" date="2023-04" db="EMBL/GenBank/DDBJ databases">
        <title>Ambrosiozyma monospora NBRC 1965.</title>
        <authorList>
            <person name="Ichikawa N."/>
            <person name="Sato H."/>
            <person name="Tonouchi N."/>
        </authorList>
    </citation>
    <scope>NUCLEOTIDE SEQUENCE</scope>
    <source>
        <strain evidence="1">NBRC 1965</strain>
    </source>
</reference>
<sequence>MLRQAIQAAKFAFPEQTVRELRSLPLSKSYDVLLDISSRPYAIDEASLQVTTGILKNLAESPKVEFDSRLTGIFNTIYSHGKFPSYIEAYKEVLDKKKINLGPLEVSSAIVHDDPQKAADLFWQYLEKSISHRQQLSFIFGAWIGYR</sequence>
<evidence type="ECO:0000313" key="1">
    <source>
        <dbReference type="EMBL" id="GMG39908.1"/>
    </source>
</evidence>
<proteinExistence type="predicted"/>
<dbReference type="EMBL" id="BSXU01003289">
    <property type="protein sequence ID" value="GMG39908.1"/>
    <property type="molecule type" value="Genomic_DNA"/>
</dbReference>
<accession>A0A9W6Z1G8</accession>
<keyword evidence="2" id="KW-1185">Reference proteome</keyword>
<name>A0A9W6Z1G8_AMBMO</name>
<dbReference type="Proteomes" id="UP001165063">
    <property type="component" value="Unassembled WGS sequence"/>
</dbReference>
<evidence type="ECO:0000313" key="2">
    <source>
        <dbReference type="Proteomes" id="UP001165063"/>
    </source>
</evidence>